<dbReference type="Proteomes" id="UP000190044">
    <property type="component" value="Unassembled WGS sequence"/>
</dbReference>
<evidence type="ECO:0000313" key="1">
    <source>
        <dbReference type="EMBL" id="SKB42274.1"/>
    </source>
</evidence>
<dbReference type="EMBL" id="FUYP01000005">
    <property type="protein sequence ID" value="SKB42274.1"/>
    <property type="molecule type" value="Genomic_DNA"/>
</dbReference>
<protein>
    <submittedName>
        <fullName evidence="1">Uncharacterized protein</fullName>
    </submittedName>
</protein>
<dbReference type="RefSeq" id="WP_176141521.1">
    <property type="nucleotide sequence ID" value="NZ_FUYP01000005.1"/>
</dbReference>
<evidence type="ECO:0000313" key="2">
    <source>
        <dbReference type="Proteomes" id="UP000190044"/>
    </source>
</evidence>
<keyword evidence="2" id="KW-1185">Reference proteome</keyword>
<gene>
    <name evidence="1" type="ORF">SAMN06295937_1005150</name>
</gene>
<proteinExistence type="predicted"/>
<reference evidence="2" key="1">
    <citation type="submission" date="2017-02" db="EMBL/GenBank/DDBJ databases">
        <authorList>
            <person name="Varghese N."/>
            <person name="Submissions S."/>
        </authorList>
    </citation>
    <scope>NUCLEOTIDE SEQUENCE [LARGE SCALE GENOMIC DNA]</scope>
    <source>
        <strain evidence="2">R11H</strain>
    </source>
</reference>
<organism evidence="1 2">
    <name type="scientific">Sphingopyxis flava</name>
    <dbReference type="NCBI Taxonomy" id="1507287"/>
    <lineage>
        <taxon>Bacteria</taxon>
        <taxon>Pseudomonadati</taxon>
        <taxon>Pseudomonadota</taxon>
        <taxon>Alphaproteobacteria</taxon>
        <taxon>Sphingomonadales</taxon>
        <taxon>Sphingomonadaceae</taxon>
        <taxon>Sphingopyxis</taxon>
    </lineage>
</organism>
<name>A0A1T5B4U1_9SPHN</name>
<sequence>MLAKPRQEEAPLLDMLLFRRASGVSLFLKGKQHDVVALSLASAIDQQILCGAAKETAGIEARTAF</sequence>
<accession>A0A1T5B4U1</accession>
<dbReference type="AlphaFoldDB" id="A0A1T5B4U1"/>